<dbReference type="EMBL" id="JAUUTY010000004">
    <property type="protein sequence ID" value="KAK1651181.1"/>
    <property type="molecule type" value="Genomic_DNA"/>
</dbReference>
<protein>
    <submittedName>
        <fullName evidence="1">Uncharacterized protein</fullName>
    </submittedName>
</protein>
<evidence type="ECO:0000313" key="1">
    <source>
        <dbReference type="EMBL" id="KAK1651181.1"/>
    </source>
</evidence>
<evidence type="ECO:0000313" key="2">
    <source>
        <dbReference type="Proteomes" id="UP001231189"/>
    </source>
</evidence>
<proteinExistence type="predicted"/>
<dbReference type="Proteomes" id="UP001231189">
    <property type="component" value="Unassembled WGS sequence"/>
</dbReference>
<sequence>MLLAGWPGGPYADGPDFWPSPYEGDRRRNESTVELLRKNDRSKWKWNDILGKAARRTSSPSLRGLLAGSGRTSLRLERQEEIGLAPCAARWGGDCKEVLDLGDGAPPRPYFDLLSGSCTGYFLMRSRR</sequence>
<dbReference type="AlphaFoldDB" id="A0AAD8WC78"/>
<accession>A0AAD8WC78</accession>
<organism evidence="1 2">
    <name type="scientific">Lolium multiflorum</name>
    <name type="common">Italian ryegrass</name>
    <name type="synonym">Lolium perenne subsp. multiflorum</name>
    <dbReference type="NCBI Taxonomy" id="4521"/>
    <lineage>
        <taxon>Eukaryota</taxon>
        <taxon>Viridiplantae</taxon>
        <taxon>Streptophyta</taxon>
        <taxon>Embryophyta</taxon>
        <taxon>Tracheophyta</taxon>
        <taxon>Spermatophyta</taxon>
        <taxon>Magnoliopsida</taxon>
        <taxon>Liliopsida</taxon>
        <taxon>Poales</taxon>
        <taxon>Poaceae</taxon>
        <taxon>BOP clade</taxon>
        <taxon>Pooideae</taxon>
        <taxon>Poodae</taxon>
        <taxon>Poeae</taxon>
        <taxon>Poeae Chloroplast Group 2 (Poeae type)</taxon>
        <taxon>Loliodinae</taxon>
        <taxon>Loliinae</taxon>
        <taxon>Lolium</taxon>
    </lineage>
</organism>
<name>A0AAD8WC78_LOLMU</name>
<gene>
    <name evidence="1" type="ORF">QYE76_068986</name>
</gene>
<reference evidence="1" key="1">
    <citation type="submission" date="2023-07" db="EMBL/GenBank/DDBJ databases">
        <title>A chromosome-level genome assembly of Lolium multiflorum.</title>
        <authorList>
            <person name="Chen Y."/>
            <person name="Copetti D."/>
            <person name="Kolliker R."/>
            <person name="Studer B."/>
        </authorList>
    </citation>
    <scope>NUCLEOTIDE SEQUENCE</scope>
    <source>
        <strain evidence="1">02402/16</strain>
        <tissue evidence="1">Leaf</tissue>
    </source>
</reference>
<comment type="caution">
    <text evidence="1">The sequence shown here is derived from an EMBL/GenBank/DDBJ whole genome shotgun (WGS) entry which is preliminary data.</text>
</comment>
<keyword evidence="2" id="KW-1185">Reference proteome</keyword>